<dbReference type="RefSeq" id="WP_385938213.1">
    <property type="nucleotide sequence ID" value="NZ_JBHSOZ010000002.1"/>
</dbReference>
<sequence length="272" mass="30852">MQSSQVALIQDSFFLGDKEKNYKLMEERVHECSRKYPQAELLVFPEMSATGYFLDATILEQGESREGETFEKVSSLAKRKNVYIIYGFPETAEPGENRLYNSINVVTPLGERAATYRKVHVTALEKAYFKPGSNIQTVETELGTLGLMICWDLAFPEMARLLQKKGSHLLVAPSAWEMPYQYAFKQFAAARAIDQSLFVAAVNHTGQSEVLDFFGESVFFLPDGQLASQGPFKQTDIVTGHVNRAFQRKCKSEFFCMDIERRTDLYDVMAVK</sequence>
<reference evidence="4" key="1">
    <citation type="journal article" date="2019" name="Int. J. Syst. Evol. Microbiol.">
        <title>The Global Catalogue of Microorganisms (GCM) 10K type strain sequencing project: providing services to taxonomists for standard genome sequencing and annotation.</title>
        <authorList>
            <consortium name="The Broad Institute Genomics Platform"/>
            <consortium name="The Broad Institute Genome Sequencing Center for Infectious Disease"/>
            <person name="Wu L."/>
            <person name="Ma J."/>
        </authorList>
    </citation>
    <scope>NUCLEOTIDE SEQUENCE [LARGE SCALE GENOMIC DNA]</scope>
    <source>
        <strain evidence="4">CECT 7184</strain>
    </source>
</reference>
<dbReference type="EMBL" id="JBHSOZ010000002">
    <property type="protein sequence ID" value="MFC5711219.1"/>
    <property type="molecule type" value="Genomic_DNA"/>
</dbReference>
<dbReference type="PROSITE" id="PS50263">
    <property type="entry name" value="CN_HYDROLASE"/>
    <property type="match status" value="1"/>
</dbReference>
<evidence type="ECO:0000256" key="1">
    <source>
        <dbReference type="ARBA" id="ARBA00010613"/>
    </source>
</evidence>
<feature type="domain" description="CN hydrolase" evidence="2">
    <location>
        <begin position="4"/>
        <end position="244"/>
    </location>
</feature>
<keyword evidence="4" id="KW-1185">Reference proteome</keyword>
<dbReference type="CDD" id="cd07197">
    <property type="entry name" value="nitrilase"/>
    <property type="match status" value="1"/>
</dbReference>
<protein>
    <submittedName>
        <fullName evidence="3">Carbon-nitrogen hydrolase family protein</fullName>
    </submittedName>
</protein>
<dbReference type="GO" id="GO:0016787">
    <property type="term" value="F:hydrolase activity"/>
    <property type="evidence" value="ECO:0007669"/>
    <property type="project" value="UniProtKB-KW"/>
</dbReference>
<dbReference type="Gene3D" id="3.60.110.10">
    <property type="entry name" value="Carbon-nitrogen hydrolase"/>
    <property type="match status" value="1"/>
</dbReference>
<dbReference type="SUPFAM" id="SSF56317">
    <property type="entry name" value="Carbon-nitrogen hydrolase"/>
    <property type="match status" value="1"/>
</dbReference>
<dbReference type="InterPro" id="IPR036526">
    <property type="entry name" value="C-N_Hydrolase_sf"/>
</dbReference>
<gene>
    <name evidence="3" type="ORF">ACFPU1_00335</name>
</gene>
<dbReference type="Proteomes" id="UP001596142">
    <property type="component" value="Unassembled WGS sequence"/>
</dbReference>
<accession>A0ABW0YFY3</accession>
<dbReference type="InterPro" id="IPR003010">
    <property type="entry name" value="C-N_Hydrolase"/>
</dbReference>
<comment type="similarity">
    <text evidence="1">Belongs to the carbon-nitrogen hydrolase superfamily. NIT1/NIT2 family.</text>
</comment>
<keyword evidence="3" id="KW-0378">Hydrolase</keyword>
<dbReference type="Pfam" id="PF00795">
    <property type="entry name" value="CN_hydrolase"/>
    <property type="match status" value="1"/>
</dbReference>
<evidence type="ECO:0000313" key="3">
    <source>
        <dbReference type="EMBL" id="MFC5711219.1"/>
    </source>
</evidence>
<evidence type="ECO:0000313" key="4">
    <source>
        <dbReference type="Proteomes" id="UP001596142"/>
    </source>
</evidence>
<organism evidence="3 4">
    <name type="scientific">Thalassorhabdus alkalitolerans</name>
    <dbReference type="NCBI Taxonomy" id="2282697"/>
    <lineage>
        <taxon>Bacteria</taxon>
        <taxon>Bacillati</taxon>
        <taxon>Bacillota</taxon>
        <taxon>Bacilli</taxon>
        <taxon>Bacillales</taxon>
        <taxon>Bacillaceae</taxon>
        <taxon>Thalassorhabdus</taxon>
    </lineage>
</organism>
<evidence type="ECO:0000259" key="2">
    <source>
        <dbReference type="PROSITE" id="PS50263"/>
    </source>
</evidence>
<proteinExistence type="inferred from homology"/>
<dbReference type="PANTHER" id="PTHR23088:SF27">
    <property type="entry name" value="DEAMINATED GLUTATHIONE AMIDASE"/>
    <property type="match status" value="1"/>
</dbReference>
<name>A0ABW0YFY3_9BACI</name>
<comment type="caution">
    <text evidence="3">The sequence shown here is derived from an EMBL/GenBank/DDBJ whole genome shotgun (WGS) entry which is preliminary data.</text>
</comment>
<dbReference type="PANTHER" id="PTHR23088">
    <property type="entry name" value="NITRILASE-RELATED"/>
    <property type="match status" value="1"/>
</dbReference>